<dbReference type="CDD" id="cd02947">
    <property type="entry name" value="TRX_family"/>
    <property type="match status" value="1"/>
</dbReference>
<dbReference type="RefSeq" id="WP_186806086.1">
    <property type="nucleotide sequence ID" value="NZ_BJUW01000001.1"/>
</dbReference>
<sequence>MPVSTALLIAGGIVLLAVVAGFVLRAQDGRRRSGGAVRVRPADVPGGELATAALVQFSTELCARCPQVRRLLGDIATARGIPHVEIDLTNRSDLATRYHVLQTPTTFLVDASGAVLSRWGGVPDRRSIEDAVAAASTFQEQS</sequence>
<feature type="domain" description="Thioredoxin" evidence="2">
    <location>
        <begin position="52"/>
        <end position="131"/>
    </location>
</feature>
<feature type="transmembrane region" description="Helical" evidence="1">
    <location>
        <begin position="6"/>
        <end position="24"/>
    </location>
</feature>
<organism evidence="3 4">
    <name type="scientific">Microbacterium aerolatum</name>
    <dbReference type="NCBI Taxonomy" id="153731"/>
    <lineage>
        <taxon>Bacteria</taxon>
        <taxon>Bacillati</taxon>
        <taxon>Actinomycetota</taxon>
        <taxon>Actinomycetes</taxon>
        <taxon>Micrococcales</taxon>
        <taxon>Microbacteriaceae</taxon>
        <taxon>Microbacterium</taxon>
    </lineage>
</organism>
<keyword evidence="4" id="KW-1185">Reference proteome</keyword>
<keyword evidence="1" id="KW-0472">Membrane</keyword>
<gene>
    <name evidence="3" type="ORF">MAE01_03190</name>
</gene>
<evidence type="ECO:0000313" key="3">
    <source>
        <dbReference type="EMBL" id="GEK85143.1"/>
    </source>
</evidence>
<comment type="caution">
    <text evidence="3">The sequence shown here is derived from an EMBL/GenBank/DDBJ whole genome shotgun (WGS) entry which is preliminary data.</text>
</comment>
<keyword evidence="1" id="KW-0812">Transmembrane</keyword>
<dbReference type="Proteomes" id="UP000321225">
    <property type="component" value="Unassembled WGS sequence"/>
</dbReference>
<dbReference type="EMBL" id="BJUW01000001">
    <property type="protein sequence ID" value="GEK85143.1"/>
    <property type="molecule type" value="Genomic_DNA"/>
</dbReference>
<protein>
    <recommendedName>
        <fullName evidence="2">Thioredoxin domain-containing protein</fullName>
    </recommendedName>
</protein>
<accession>A0A511ACP1</accession>
<name>A0A511ACP1_9MICO</name>
<dbReference type="InterPro" id="IPR013766">
    <property type="entry name" value="Thioredoxin_domain"/>
</dbReference>
<evidence type="ECO:0000256" key="1">
    <source>
        <dbReference type="SAM" id="Phobius"/>
    </source>
</evidence>
<dbReference type="Pfam" id="PF00085">
    <property type="entry name" value="Thioredoxin"/>
    <property type="match status" value="1"/>
</dbReference>
<dbReference type="InterPro" id="IPR036249">
    <property type="entry name" value="Thioredoxin-like_sf"/>
</dbReference>
<reference evidence="3 4" key="1">
    <citation type="submission" date="2019-07" db="EMBL/GenBank/DDBJ databases">
        <title>Whole genome shotgun sequence of Microbacterium aerolatum NBRC 103071.</title>
        <authorList>
            <person name="Hosoyama A."/>
            <person name="Uohara A."/>
            <person name="Ohji S."/>
            <person name="Ichikawa N."/>
        </authorList>
    </citation>
    <scope>NUCLEOTIDE SEQUENCE [LARGE SCALE GENOMIC DNA]</scope>
    <source>
        <strain evidence="3 4">NBRC 103071</strain>
    </source>
</reference>
<evidence type="ECO:0000259" key="2">
    <source>
        <dbReference type="Pfam" id="PF00085"/>
    </source>
</evidence>
<proteinExistence type="predicted"/>
<dbReference type="AlphaFoldDB" id="A0A511ACP1"/>
<keyword evidence="1" id="KW-1133">Transmembrane helix</keyword>
<dbReference type="SUPFAM" id="SSF52833">
    <property type="entry name" value="Thioredoxin-like"/>
    <property type="match status" value="1"/>
</dbReference>
<evidence type="ECO:0000313" key="4">
    <source>
        <dbReference type="Proteomes" id="UP000321225"/>
    </source>
</evidence>
<dbReference type="Gene3D" id="3.40.30.10">
    <property type="entry name" value="Glutaredoxin"/>
    <property type="match status" value="1"/>
</dbReference>